<organism evidence="2 3">
    <name type="scientific">Caulochytrium protostelioides</name>
    <dbReference type="NCBI Taxonomy" id="1555241"/>
    <lineage>
        <taxon>Eukaryota</taxon>
        <taxon>Fungi</taxon>
        <taxon>Fungi incertae sedis</taxon>
        <taxon>Chytridiomycota</taxon>
        <taxon>Chytridiomycota incertae sedis</taxon>
        <taxon>Chytridiomycetes</taxon>
        <taxon>Caulochytriales</taxon>
        <taxon>Caulochytriaceae</taxon>
        <taxon>Caulochytrium</taxon>
    </lineage>
</organism>
<keyword evidence="3" id="KW-1185">Reference proteome</keyword>
<reference evidence="3" key="1">
    <citation type="journal article" date="2018" name="Nat. Microbiol.">
        <title>Leveraging single-cell genomics to expand the fungal tree of life.</title>
        <authorList>
            <person name="Ahrendt S.R."/>
            <person name="Quandt C.A."/>
            <person name="Ciobanu D."/>
            <person name="Clum A."/>
            <person name="Salamov A."/>
            <person name="Andreopoulos B."/>
            <person name="Cheng J.F."/>
            <person name="Woyke T."/>
            <person name="Pelin A."/>
            <person name="Henrissat B."/>
            <person name="Reynolds N.K."/>
            <person name="Benny G.L."/>
            <person name="Smith M.E."/>
            <person name="James T.Y."/>
            <person name="Grigoriev I.V."/>
        </authorList>
    </citation>
    <scope>NUCLEOTIDE SEQUENCE [LARGE SCALE GENOMIC DNA]</scope>
    <source>
        <strain evidence="3">ATCC 52028</strain>
    </source>
</reference>
<evidence type="ECO:0008006" key="4">
    <source>
        <dbReference type="Google" id="ProtNLM"/>
    </source>
</evidence>
<dbReference type="AlphaFoldDB" id="A0A4P9X8Y0"/>
<evidence type="ECO:0000256" key="1">
    <source>
        <dbReference type="SAM" id="MobiDB-lite"/>
    </source>
</evidence>
<dbReference type="PROSITE" id="PS50330">
    <property type="entry name" value="UIM"/>
    <property type="match status" value="1"/>
</dbReference>
<feature type="region of interest" description="Disordered" evidence="1">
    <location>
        <begin position="55"/>
        <end position="148"/>
    </location>
</feature>
<feature type="region of interest" description="Disordered" evidence="1">
    <location>
        <begin position="176"/>
        <end position="210"/>
    </location>
</feature>
<feature type="region of interest" description="Disordered" evidence="1">
    <location>
        <begin position="876"/>
        <end position="911"/>
    </location>
</feature>
<evidence type="ECO:0000313" key="2">
    <source>
        <dbReference type="EMBL" id="RKP01746.1"/>
    </source>
</evidence>
<sequence>MSAAMAADVAMMLSISTDDATALLAYCGNSAERAVEYYFEHRRVPANAATRAASAGAATPTPAAATSAAAARSPQAEPVYDLTGSPPRSAGAAGDAPASSYAAASAAAAARRNDRQSRNVRFSEQSHAAAAASDGRRIAAPTPQAAESEVVDLVAGPSGDDDDDLQRAIAASLADETDASHASHAPQAVVSAAAHSHGYRGGGSTSTSQNAAASPARAVVTLPSTVPLLPSLISMPHLSLDGGAASSSSFSPPLPRAETMPVAFLGTPSAWIAHLMMVLTAIPGWCEALLSMNTFGFELAQPTFEQAMALLHSSEGDAVTAPAAVGRPASRSAPTNAIGQLPRVPRQTYLLAALQLAAAAARGSRRSQLSVGLIEALLAPTSRTHHFELRHTPERALASPRLGFNETLALLHDQLDDLLAEFAPPRRLAALFHVGITRDRIVDSEPAPTGFSYAAAATAPAAAATSTGSEALAAAERPLGPSATVRREAETLPMIVLTANDNLYDVLDPLFFATHGAARHVTVKDLMHVKTYLQPPTSPSAPEASVPPVHVIRFGTATSLPCVSHVPEVLYLDRYYQRHSSRVLQATQRKIHLLRDLQELADVEQSMAQDHLRVRTADCADWLASLAGSATTTADDDAAARAAHPSGSRQAADALRSAVAVTRSWTAQIADAKARLTAELQSLYDEPALCETPYRLVAVWSMPDAPSTGLPVGPAATAATGGNSAGTSDAAASHGSVLPAQVVVSYRQVDGQWMQYARGTVAPVAAELVVGNAGDVVSLWYAYAPPVPPRPEAAVAADGSYEALVSAGIVDPSIVAKIAEDNAVVDTAVEAQRLQLASALAAAVPPPPILASTDAIMDDAAMDDAAISDAVRRTGGETTLRSPMPMCAAAPSSASSSTAASGLSDAETAADPGSGCVRACYTLPGSPKRKVAGTATALLAESGGTAAMEEDGSAGAGALPASRSPPS</sequence>
<feature type="region of interest" description="Disordered" evidence="1">
    <location>
        <begin position="943"/>
        <end position="967"/>
    </location>
</feature>
<name>A0A4P9X8Y0_9FUNG</name>
<feature type="compositionally biased region" description="Low complexity" evidence="1">
    <location>
        <begin position="84"/>
        <end position="110"/>
    </location>
</feature>
<dbReference type="Proteomes" id="UP000274922">
    <property type="component" value="Unassembled WGS sequence"/>
</dbReference>
<evidence type="ECO:0000313" key="3">
    <source>
        <dbReference type="Proteomes" id="UP000274922"/>
    </source>
</evidence>
<feature type="compositionally biased region" description="Low complexity" evidence="1">
    <location>
        <begin position="715"/>
        <end position="731"/>
    </location>
</feature>
<feature type="compositionally biased region" description="Low complexity" evidence="1">
    <location>
        <begin position="888"/>
        <end position="906"/>
    </location>
</feature>
<feature type="region of interest" description="Disordered" evidence="1">
    <location>
        <begin position="711"/>
        <end position="731"/>
    </location>
</feature>
<dbReference type="EMBL" id="ML014162">
    <property type="protein sequence ID" value="RKP01746.1"/>
    <property type="molecule type" value="Genomic_DNA"/>
</dbReference>
<protein>
    <recommendedName>
        <fullName evidence="4">UBA domain-containing protein</fullName>
    </recommendedName>
</protein>
<feature type="compositionally biased region" description="Low complexity" evidence="1">
    <location>
        <begin position="55"/>
        <end position="76"/>
    </location>
</feature>
<gene>
    <name evidence="2" type="ORF">CXG81DRAFT_18504</name>
</gene>
<accession>A0A4P9X8Y0</accession>
<dbReference type="InterPro" id="IPR003903">
    <property type="entry name" value="UIM_dom"/>
</dbReference>
<proteinExistence type="predicted"/>